<gene>
    <name evidence="2" type="ORF">HNR46_003871</name>
</gene>
<keyword evidence="1" id="KW-0732">Signal</keyword>
<sequence length="444" mass="47886">MSLPLHRHPLCALGFSSLVALAILGNAEAQMQMPGFPSGPKDDDSMDLPGMEMLVDGSILEKVLIPRYNPQRVLVSTLRAEKLLLVNDQQIEATTARIEFYHPDETVRGRIDLKTATLEKGNLLRSHEPVDLVSEDLKAHGVGLIYQLKPSCGLLLGPATAVMRTPEKSKETSMNSRTPLLSAAGALMLASTAPAQDAEPERLDPAAVEGLNRLAASSAPIVEARNQEDQKALASTQEKVAQAGASLDEFLAKAAADLPPGKPADLQSDVSRPDLHRLDNLAKVSADDGIYFNSEKGIMILLKNVIYDHPEFKLSGADEVKVFFSNDSNEGGGQDKPSEGDLSVDFGEPTKVVAVGALVLEQKATDGGKKPAKASGRQMIYDVENEEFIIRGGRPWIISEGANGYVDDPEGYIRYNIRTGIGSSPFKFRAFTEGKALNKRSSDQ</sequence>
<proteinExistence type="predicted"/>
<dbReference type="RefSeq" id="WP_184021733.1">
    <property type="nucleotide sequence ID" value="NZ_JACHFD010000030.1"/>
</dbReference>
<accession>A0A840VIE2</accession>
<organism evidence="2 3">
    <name type="scientific">Haloferula luteola</name>
    <dbReference type="NCBI Taxonomy" id="595692"/>
    <lineage>
        <taxon>Bacteria</taxon>
        <taxon>Pseudomonadati</taxon>
        <taxon>Verrucomicrobiota</taxon>
        <taxon>Verrucomicrobiia</taxon>
        <taxon>Verrucomicrobiales</taxon>
        <taxon>Verrucomicrobiaceae</taxon>
        <taxon>Haloferula</taxon>
    </lineage>
</organism>
<feature type="signal peptide" evidence="1">
    <location>
        <begin position="1"/>
        <end position="22"/>
    </location>
</feature>
<dbReference type="AlphaFoldDB" id="A0A840VIE2"/>
<protein>
    <submittedName>
        <fullName evidence="2">Lipopolysaccharide export system protein LptA</fullName>
    </submittedName>
</protein>
<evidence type="ECO:0000313" key="2">
    <source>
        <dbReference type="EMBL" id="MBB5353610.1"/>
    </source>
</evidence>
<evidence type="ECO:0000313" key="3">
    <source>
        <dbReference type="Proteomes" id="UP000557717"/>
    </source>
</evidence>
<reference evidence="2 3" key="1">
    <citation type="submission" date="2020-08" db="EMBL/GenBank/DDBJ databases">
        <title>Genomic Encyclopedia of Type Strains, Phase IV (KMG-IV): sequencing the most valuable type-strain genomes for metagenomic binning, comparative biology and taxonomic classification.</title>
        <authorList>
            <person name="Goeker M."/>
        </authorList>
    </citation>
    <scope>NUCLEOTIDE SEQUENCE [LARGE SCALE GENOMIC DNA]</scope>
    <source>
        <strain evidence="2 3">YC6886</strain>
    </source>
</reference>
<evidence type="ECO:0000256" key="1">
    <source>
        <dbReference type="SAM" id="SignalP"/>
    </source>
</evidence>
<feature type="chain" id="PRO_5032383668" evidence="1">
    <location>
        <begin position="23"/>
        <end position="444"/>
    </location>
</feature>
<name>A0A840VIE2_9BACT</name>
<dbReference type="Proteomes" id="UP000557717">
    <property type="component" value="Unassembled WGS sequence"/>
</dbReference>
<dbReference type="EMBL" id="JACHFD010000030">
    <property type="protein sequence ID" value="MBB5353610.1"/>
    <property type="molecule type" value="Genomic_DNA"/>
</dbReference>
<dbReference type="Gene3D" id="2.60.450.10">
    <property type="entry name" value="Lipopolysaccharide (LPS) transport protein A like domain"/>
    <property type="match status" value="1"/>
</dbReference>
<keyword evidence="3" id="KW-1185">Reference proteome</keyword>
<comment type="caution">
    <text evidence="2">The sequence shown here is derived from an EMBL/GenBank/DDBJ whole genome shotgun (WGS) entry which is preliminary data.</text>
</comment>